<name>A0A418WYV7_9BURK</name>
<dbReference type="PROSITE" id="PS50994">
    <property type="entry name" value="INTEGRASE"/>
    <property type="match status" value="1"/>
</dbReference>
<dbReference type="Gene3D" id="3.30.420.10">
    <property type="entry name" value="Ribonuclease H-like superfamily/Ribonuclease H"/>
    <property type="match status" value="1"/>
</dbReference>
<dbReference type="InterPro" id="IPR012337">
    <property type="entry name" value="RNaseH-like_sf"/>
</dbReference>
<dbReference type="InterPro" id="IPR036397">
    <property type="entry name" value="RNaseH_sf"/>
</dbReference>
<gene>
    <name evidence="2" type="ORF">D3870_04410</name>
</gene>
<keyword evidence="3" id="KW-1185">Reference proteome</keyword>
<comment type="caution">
    <text evidence="2">The sequence shown here is derived from an EMBL/GenBank/DDBJ whole genome shotgun (WGS) entry which is preliminary data.</text>
</comment>
<dbReference type="InterPro" id="IPR015378">
    <property type="entry name" value="Transposase-like_Mu_C"/>
</dbReference>
<dbReference type="Proteomes" id="UP000285190">
    <property type="component" value="Unassembled WGS sequence"/>
</dbReference>
<dbReference type="EMBL" id="QYUN01000002">
    <property type="protein sequence ID" value="RJG05362.1"/>
    <property type="molecule type" value="Genomic_DNA"/>
</dbReference>
<dbReference type="InterPro" id="IPR001584">
    <property type="entry name" value="Integrase_cat-core"/>
</dbReference>
<feature type="domain" description="Integrase catalytic" evidence="1">
    <location>
        <begin position="488"/>
        <end position="686"/>
    </location>
</feature>
<dbReference type="SUPFAM" id="SSF53098">
    <property type="entry name" value="Ribonuclease H-like"/>
    <property type="match status" value="1"/>
</dbReference>
<reference evidence="2 3" key="1">
    <citation type="submission" date="2018-09" db="EMBL/GenBank/DDBJ databases">
        <authorList>
            <person name="Zhu H."/>
        </authorList>
    </citation>
    <scope>NUCLEOTIDE SEQUENCE [LARGE SCALE GENOMIC DNA]</scope>
    <source>
        <strain evidence="2 3">K2R10-39</strain>
    </source>
</reference>
<dbReference type="Gene3D" id="1.10.10.60">
    <property type="entry name" value="Homeodomain-like"/>
    <property type="match status" value="1"/>
</dbReference>
<dbReference type="InterPro" id="IPR015126">
    <property type="entry name" value="Mu_I-gamma"/>
</dbReference>
<dbReference type="Pfam" id="PF09039">
    <property type="entry name" value="HTH_Tnp_Mu_2"/>
    <property type="match status" value="1"/>
</dbReference>
<evidence type="ECO:0000313" key="3">
    <source>
        <dbReference type="Proteomes" id="UP000285190"/>
    </source>
</evidence>
<accession>A0A418WYV7</accession>
<proteinExistence type="predicted"/>
<dbReference type="Pfam" id="PF09299">
    <property type="entry name" value="Mu-transpos_C"/>
    <property type="match status" value="1"/>
</dbReference>
<dbReference type="RefSeq" id="WP_119736992.1">
    <property type="nucleotide sequence ID" value="NZ_QYUN01000002.1"/>
</dbReference>
<evidence type="ECO:0000313" key="2">
    <source>
        <dbReference type="EMBL" id="RJG05362.1"/>
    </source>
</evidence>
<dbReference type="OrthoDB" id="5439087at2"/>
<dbReference type="GO" id="GO:0003676">
    <property type="term" value="F:nucleic acid binding"/>
    <property type="evidence" value="ECO:0007669"/>
    <property type="project" value="InterPro"/>
</dbReference>
<dbReference type="GO" id="GO:0015074">
    <property type="term" value="P:DNA integration"/>
    <property type="evidence" value="ECO:0007669"/>
    <property type="project" value="InterPro"/>
</dbReference>
<sequence>MLETSQRERLLDRLGLPTAGCRLVLNAAKYAPVRQVRSKGGGNVITPYQSRKMQCTVETESRHLEFPVAVSHEHNPEVLEYFPQPCQLKFEVTDADGEIHTIDHTPDFLVVTERGVCFEECKSWSKLESLARRLPWRYQLSPDNLWEAPLIAQWLAERGIGYRIRTDREIPQRRIENILFLEDYLDPAAPACPVEVALRVRDALAQEAVLYLVELYAKAECRSDDVFKLIADGELVADLDCTSLSEPTRCRIFRDTSVREFEFARKQSASFTLPGTLDITEGARLTYDQTPYSVVMVGGSKVILQSDTDKRQVEVSLKALEELAAQRNIVMADGFALARTPTRLSDFTEAELKVALRRKVDLEQVSAPNRSQRRHLQVLSAARLAGSDELAALVPRLRDRGNRKPRLTSAQEAAMEYVIRETYLSSKAPNAKHCYRSLRVYCAQQDIKAPSYPTLIARIKSLPQQQADRARHGNRIAYQNSEFVNVLYADTPIHGLRAFQYVHMDHTQLDIELVSLRTGKRLGRPWLSLAIDAFTRRILGVYLSFDAPSYRSNMMLLRDIVYRHRRLPQFIVVDNGADFRSENFALAAEMMCIHLRYRPVGQPRHGAVMERIFGHMHSTYIYNLAGNTKAMKEVRSTTGKFLPSRLAEWTLEALYYGIEHWAFTYYDTEVHSALGMSPRDASTQSVEASGLRAHRIVTLTEDFLILTSPAVKHMGGQRIVDRQRGIKLHNTFYYWCPEFRDPKLHGKKVQVRCDPWDASTVYVQVDKRWMPARCKTLASLGQLTDKERELVSGELRMRYRMADNDEPSLQRLAEFMRTFTPEGAMALDMDRQQENRELYEHIGRGAITRPTPITPMLQRAEPTVGVSKADKVPRLVPVALPMDFTDIDPLDFDTF</sequence>
<dbReference type="AlphaFoldDB" id="A0A418WYV7"/>
<organism evidence="2 3">
    <name type="scientific">Noviherbaspirillum cavernae</name>
    <dbReference type="NCBI Taxonomy" id="2320862"/>
    <lineage>
        <taxon>Bacteria</taxon>
        <taxon>Pseudomonadati</taxon>
        <taxon>Pseudomonadota</taxon>
        <taxon>Betaproteobacteria</taxon>
        <taxon>Burkholderiales</taxon>
        <taxon>Oxalobacteraceae</taxon>
        <taxon>Noviherbaspirillum</taxon>
    </lineage>
</organism>
<evidence type="ECO:0000259" key="1">
    <source>
        <dbReference type="PROSITE" id="PS50994"/>
    </source>
</evidence>
<protein>
    <submittedName>
        <fullName evidence="2">Integrase</fullName>
    </submittedName>
</protein>